<dbReference type="Gene3D" id="3.90.79.10">
    <property type="entry name" value="Nucleoside Triphosphate Pyrophosphohydrolase"/>
    <property type="match status" value="1"/>
</dbReference>
<dbReference type="InterPro" id="IPR049734">
    <property type="entry name" value="NudC-like_C"/>
</dbReference>
<dbReference type="GO" id="GO:0016787">
    <property type="term" value="F:hydrolase activity"/>
    <property type="evidence" value="ECO:0007669"/>
    <property type="project" value="UniProtKB-KW"/>
</dbReference>
<dbReference type="InterPro" id="IPR015797">
    <property type="entry name" value="NUDIX_hydrolase-like_dom_sf"/>
</dbReference>
<evidence type="ECO:0000313" key="12">
    <source>
        <dbReference type="Proteomes" id="UP000818624"/>
    </source>
</evidence>
<reference evidence="11 12" key="1">
    <citation type="journal article" date="2020" name="Elife">
        <title>Loss of centromere function drives karyotype evolution in closely related Malassezia species.</title>
        <authorList>
            <person name="Sankaranarayanan S.R."/>
            <person name="Ianiri G."/>
            <person name="Coelho M.A."/>
            <person name="Reza M.H."/>
            <person name="Thimmappa B.C."/>
            <person name="Ganguly P."/>
            <person name="Vadnala R.N."/>
            <person name="Sun S."/>
            <person name="Siddharthan R."/>
            <person name="Tellgren-Roth C."/>
            <person name="Dawson T.L."/>
            <person name="Heitman J."/>
            <person name="Sanyal K."/>
        </authorList>
    </citation>
    <scope>NUCLEOTIDE SEQUENCE [LARGE SCALE GENOMIC DNA]</scope>
    <source>
        <strain evidence="11">CBS14141</strain>
    </source>
</reference>
<name>A0ABY8ETW7_MALFU</name>
<sequence>MANRYPTFDTVNFYAGGHLNRASWLRESAAYLNKALVRPDTRFVLLSQGNPLVRRNDASHRIALFQWKDVERTVLDTVRRVVPGATSVFGPEAYALQKRADADEKHWTRTTQAVLAPALSLAYLGILEDPNAAPTTESFGDSDARALVVPSGPPYFALSLSYRPPGTPEDAALPGAELLRTLTDEHAGAYEELHMRTVVLTGALDRDDAAIVANARALLDWNEQYAFCAGCGSRQYSVWGGHKRACASVLARVAERAPLVDAVHPAPPPSTVCNSVLSIQNYSYPRSDPVIIVGIVSADQEHVLLGRQKTWPKGMYSCIAGFVEPGESLEDAVRREALEETGVHVEQVAYHSSQPWPFPANLIFGAFGLAKKSRADIRLDLDAELEDAFFAPRADVLAAVAAAEQGKRPHGDDAPSRNGQNYFVPPPSAIAHVLLAAWARGQALVQGKM</sequence>
<dbReference type="PANTHER" id="PTHR42904:SF6">
    <property type="entry name" value="NAD-CAPPED RNA HYDROLASE NUDT12"/>
    <property type="match status" value="1"/>
</dbReference>
<dbReference type="EC" id="3.6.1.22" evidence="4"/>
<evidence type="ECO:0000313" key="11">
    <source>
        <dbReference type="EMBL" id="WFD49001.1"/>
    </source>
</evidence>
<proteinExistence type="inferred from homology"/>
<dbReference type="InterPro" id="IPR000086">
    <property type="entry name" value="NUDIX_hydrolase_dom"/>
</dbReference>
<keyword evidence="7" id="KW-0460">Magnesium</keyword>
<accession>A0ABY8ETW7</accession>
<comment type="cofactor">
    <cofactor evidence="1">
        <name>Mg(2+)</name>
        <dbReference type="ChEBI" id="CHEBI:18420"/>
    </cofactor>
</comment>
<protein>
    <recommendedName>
        <fullName evidence="4">NAD(+) diphosphatase</fullName>
        <ecNumber evidence="4">3.6.1.22</ecNumber>
    </recommendedName>
</protein>
<gene>
    <name evidence="11" type="primary">NPY1</name>
    <name evidence="11" type="ORF">GLX27_003678</name>
</gene>
<feature type="domain" description="Nudix hydrolase" evidence="10">
    <location>
        <begin position="285"/>
        <end position="413"/>
    </location>
</feature>
<dbReference type="Pfam" id="PF09296">
    <property type="entry name" value="NUDIX-like"/>
    <property type="match status" value="1"/>
</dbReference>
<organism evidence="11 12">
    <name type="scientific">Malassezia furfur</name>
    <name type="common">Pityriasis versicolor infection agent</name>
    <name type="synonym">Pityrosporum furfur</name>
    <dbReference type="NCBI Taxonomy" id="55194"/>
    <lineage>
        <taxon>Eukaryota</taxon>
        <taxon>Fungi</taxon>
        <taxon>Dikarya</taxon>
        <taxon>Basidiomycota</taxon>
        <taxon>Ustilaginomycotina</taxon>
        <taxon>Malasseziomycetes</taxon>
        <taxon>Malasseziales</taxon>
        <taxon>Malasseziaceae</taxon>
        <taxon>Malassezia</taxon>
    </lineage>
</organism>
<comment type="catalytic activity">
    <reaction evidence="9">
        <text>a 5'-end NAD(+)-phospho-ribonucleoside in mRNA + H2O = a 5'-end phospho-adenosine-phospho-ribonucleoside in mRNA + beta-nicotinamide D-ribonucleotide + 2 H(+)</text>
        <dbReference type="Rhea" id="RHEA:60876"/>
        <dbReference type="Rhea" id="RHEA-COMP:15698"/>
        <dbReference type="Rhea" id="RHEA-COMP:15719"/>
        <dbReference type="ChEBI" id="CHEBI:14649"/>
        <dbReference type="ChEBI" id="CHEBI:15377"/>
        <dbReference type="ChEBI" id="CHEBI:15378"/>
        <dbReference type="ChEBI" id="CHEBI:144029"/>
        <dbReference type="ChEBI" id="CHEBI:144051"/>
    </reaction>
    <physiologicalReaction direction="left-to-right" evidence="9">
        <dbReference type="Rhea" id="RHEA:60877"/>
    </physiologicalReaction>
</comment>
<comment type="similarity">
    <text evidence="3">Belongs to the Nudix hydrolase family. NudC subfamily.</text>
</comment>
<dbReference type="PROSITE" id="PS00893">
    <property type="entry name" value="NUDIX_BOX"/>
    <property type="match status" value="1"/>
</dbReference>
<dbReference type="CDD" id="cd03429">
    <property type="entry name" value="NUDIX_NADH_pyrophosphatase_Nudt13"/>
    <property type="match status" value="1"/>
</dbReference>
<dbReference type="PANTHER" id="PTHR42904">
    <property type="entry name" value="NUDIX HYDROLASE, NUDC SUBFAMILY"/>
    <property type="match status" value="1"/>
</dbReference>
<dbReference type="InterPro" id="IPR020084">
    <property type="entry name" value="NUDIX_hydrolase_CS"/>
</dbReference>
<evidence type="ECO:0000256" key="8">
    <source>
        <dbReference type="ARBA" id="ARBA00023027"/>
    </source>
</evidence>
<dbReference type="Pfam" id="PF00293">
    <property type="entry name" value="NUDIX"/>
    <property type="match status" value="1"/>
</dbReference>
<dbReference type="Gene3D" id="3.90.79.20">
    <property type="match status" value="1"/>
</dbReference>
<dbReference type="EMBL" id="CP046236">
    <property type="protein sequence ID" value="WFD49001.1"/>
    <property type="molecule type" value="Genomic_DNA"/>
</dbReference>
<dbReference type="InterPro" id="IPR015375">
    <property type="entry name" value="NADH_PPase-like_N"/>
</dbReference>
<evidence type="ECO:0000256" key="4">
    <source>
        <dbReference type="ARBA" id="ARBA00012381"/>
    </source>
</evidence>
<evidence type="ECO:0000256" key="2">
    <source>
        <dbReference type="ARBA" id="ARBA00001947"/>
    </source>
</evidence>
<dbReference type="SUPFAM" id="SSF55811">
    <property type="entry name" value="Nudix"/>
    <property type="match status" value="1"/>
</dbReference>
<evidence type="ECO:0000256" key="3">
    <source>
        <dbReference type="ARBA" id="ARBA00009595"/>
    </source>
</evidence>
<evidence type="ECO:0000259" key="10">
    <source>
        <dbReference type="PROSITE" id="PS51462"/>
    </source>
</evidence>
<evidence type="ECO:0000256" key="5">
    <source>
        <dbReference type="ARBA" id="ARBA00022723"/>
    </source>
</evidence>
<evidence type="ECO:0000256" key="9">
    <source>
        <dbReference type="ARBA" id="ARBA00023679"/>
    </source>
</evidence>
<evidence type="ECO:0000256" key="6">
    <source>
        <dbReference type="ARBA" id="ARBA00022801"/>
    </source>
</evidence>
<dbReference type="Proteomes" id="UP000818624">
    <property type="component" value="Chromosome 3"/>
</dbReference>
<dbReference type="InterPro" id="IPR050241">
    <property type="entry name" value="NAD-cap_RNA_hydrolase_NudC"/>
</dbReference>
<evidence type="ECO:0000256" key="7">
    <source>
        <dbReference type="ARBA" id="ARBA00022842"/>
    </source>
</evidence>
<evidence type="ECO:0000256" key="1">
    <source>
        <dbReference type="ARBA" id="ARBA00001946"/>
    </source>
</evidence>
<keyword evidence="6 11" id="KW-0378">Hydrolase</keyword>
<keyword evidence="5" id="KW-0479">Metal-binding</keyword>
<dbReference type="PROSITE" id="PS51462">
    <property type="entry name" value="NUDIX"/>
    <property type="match status" value="1"/>
</dbReference>
<comment type="cofactor">
    <cofactor evidence="2">
        <name>Zn(2+)</name>
        <dbReference type="ChEBI" id="CHEBI:29105"/>
    </cofactor>
</comment>
<keyword evidence="8" id="KW-0520">NAD</keyword>
<keyword evidence="12" id="KW-1185">Reference proteome</keyword>